<dbReference type="CDD" id="cd24157">
    <property type="entry name" value="NUDIX_GDPMK"/>
    <property type="match status" value="1"/>
</dbReference>
<evidence type="ECO:0000256" key="2">
    <source>
        <dbReference type="ARBA" id="ARBA00011738"/>
    </source>
</evidence>
<dbReference type="Pfam" id="PF00293">
    <property type="entry name" value="NUDIX"/>
    <property type="match status" value="1"/>
</dbReference>
<sequence>MTITSTPGVDVPDARGRTGLDRAGRDLTGNPDVVIRDVELIATAWHVLRRTTYDYRRRDGSWSREQRETYDRGDGATVLLYDPDRRTVLLTRQFRYPAYVNGHPDGMLVEAAAGLLDNDDPASAIRREAGEELGVTVGALEHVFGVWMSPGSVTERLHFYAAPYTAADRTGPGGGLPAEGEDIEVVELDFDEALDRIGDGRIADAKTVMLLQWAALRGPFSTSPVSLGATRARVPDPR</sequence>
<feature type="compositionally biased region" description="Basic and acidic residues" evidence="6">
    <location>
        <begin position="12"/>
        <end position="25"/>
    </location>
</feature>
<comment type="cofactor">
    <cofactor evidence="1 4">
        <name>Mg(2+)</name>
        <dbReference type="ChEBI" id="CHEBI:18420"/>
    </cofactor>
</comment>
<feature type="binding site" evidence="4">
    <location>
        <position position="181"/>
    </location>
    <ligand>
        <name>Mg(2+)</name>
        <dbReference type="ChEBI" id="CHEBI:18420"/>
        <label>1</label>
    </ligand>
</feature>
<comment type="caution">
    <text evidence="8">The sequence shown here is derived from an EMBL/GenBank/DDBJ whole genome shotgun (WGS) entry which is preliminary data.</text>
</comment>
<dbReference type="GO" id="GO:0016818">
    <property type="term" value="F:hydrolase activity, acting on acid anhydrides, in phosphorus-containing anhydrides"/>
    <property type="evidence" value="ECO:0007669"/>
    <property type="project" value="InterPro"/>
</dbReference>
<accession>A0A919K961</accession>
<organism evidence="8 9">
    <name type="scientific">Paractinoplanes rishiriensis</name>
    <dbReference type="NCBI Taxonomy" id="1050105"/>
    <lineage>
        <taxon>Bacteria</taxon>
        <taxon>Bacillati</taxon>
        <taxon>Actinomycetota</taxon>
        <taxon>Actinomycetes</taxon>
        <taxon>Micromonosporales</taxon>
        <taxon>Micromonosporaceae</taxon>
        <taxon>Paractinoplanes</taxon>
    </lineage>
</organism>
<dbReference type="GO" id="GO:0006753">
    <property type="term" value="P:nucleoside phosphate metabolic process"/>
    <property type="evidence" value="ECO:0007669"/>
    <property type="project" value="TreeGrafter"/>
</dbReference>
<keyword evidence="3" id="KW-0378">Hydrolase</keyword>
<dbReference type="GO" id="GO:0005829">
    <property type="term" value="C:cytosol"/>
    <property type="evidence" value="ECO:0007669"/>
    <property type="project" value="TreeGrafter"/>
</dbReference>
<dbReference type="GO" id="GO:0019693">
    <property type="term" value="P:ribose phosphate metabolic process"/>
    <property type="evidence" value="ECO:0007669"/>
    <property type="project" value="TreeGrafter"/>
</dbReference>
<dbReference type="InterPro" id="IPR015797">
    <property type="entry name" value="NUDIX_hydrolase-like_dom_sf"/>
</dbReference>
<dbReference type="InterPro" id="IPR004385">
    <property type="entry name" value="NDP_pyrophosphatase"/>
</dbReference>
<evidence type="ECO:0000259" key="7">
    <source>
        <dbReference type="PROSITE" id="PS51462"/>
    </source>
</evidence>
<reference evidence="8" key="1">
    <citation type="submission" date="2021-01" db="EMBL/GenBank/DDBJ databases">
        <title>Whole genome shotgun sequence of Actinoplanes rishiriensis NBRC 108556.</title>
        <authorList>
            <person name="Komaki H."/>
            <person name="Tamura T."/>
        </authorList>
    </citation>
    <scope>NUCLEOTIDE SEQUENCE</scope>
    <source>
        <strain evidence="8">NBRC 108556</strain>
    </source>
</reference>
<dbReference type="Gene3D" id="3.90.79.10">
    <property type="entry name" value="Nucleoside Triphosphate Pyrophosphohydrolase"/>
    <property type="match status" value="1"/>
</dbReference>
<evidence type="ECO:0000256" key="5">
    <source>
        <dbReference type="PIRSR" id="PIRSR604385-3"/>
    </source>
</evidence>
<dbReference type="EMBL" id="BOMV01000095">
    <property type="protein sequence ID" value="GIF00955.1"/>
    <property type="molecule type" value="Genomic_DNA"/>
</dbReference>
<keyword evidence="4" id="KW-0460">Magnesium</keyword>
<feature type="domain" description="Nudix hydrolase" evidence="7">
    <location>
        <begin position="71"/>
        <end position="210"/>
    </location>
</feature>
<dbReference type="GO" id="GO:0046872">
    <property type="term" value="F:metal ion binding"/>
    <property type="evidence" value="ECO:0007669"/>
    <property type="project" value="UniProtKB-KW"/>
</dbReference>
<evidence type="ECO:0000313" key="9">
    <source>
        <dbReference type="Proteomes" id="UP000636960"/>
    </source>
</evidence>
<keyword evidence="4" id="KW-0479">Metal-binding</keyword>
<gene>
    <name evidence="8" type="ORF">Ari01nite_84190</name>
</gene>
<feature type="region of interest" description="Disordered" evidence="6">
    <location>
        <begin position="1"/>
        <end position="28"/>
    </location>
</feature>
<keyword evidence="9" id="KW-1185">Reference proteome</keyword>
<evidence type="ECO:0000313" key="8">
    <source>
        <dbReference type="EMBL" id="GIF00955.1"/>
    </source>
</evidence>
<dbReference type="AlphaFoldDB" id="A0A919K961"/>
<feature type="binding site" evidence="4">
    <location>
        <position position="128"/>
    </location>
    <ligand>
        <name>Mg(2+)</name>
        <dbReference type="ChEBI" id="CHEBI:18420"/>
        <label>1</label>
    </ligand>
</feature>
<proteinExistence type="predicted"/>
<dbReference type="NCBIfam" id="TIGR00052">
    <property type="entry name" value="nudix-type nucleoside diphosphatase, YffH/AdpP family"/>
    <property type="match status" value="1"/>
</dbReference>
<dbReference type="RefSeq" id="WP_203789271.1">
    <property type="nucleotide sequence ID" value="NZ_BOMV01000095.1"/>
</dbReference>
<dbReference type="Proteomes" id="UP000636960">
    <property type="component" value="Unassembled WGS sequence"/>
</dbReference>
<comment type="subunit">
    <text evidence="2">Homodimer.</text>
</comment>
<protein>
    <recommendedName>
        <fullName evidence="7">Nudix hydrolase domain-containing protein</fullName>
    </recommendedName>
</protein>
<evidence type="ECO:0000256" key="6">
    <source>
        <dbReference type="SAM" id="MobiDB-lite"/>
    </source>
</evidence>
<feature type="binding site" evidence="4">
    <location>
        <position position="132"/>
    </location>
    <ligand>
        <name>Mg(2+)</name>
        <dbReference type="ChEBI" id="CHEBI:18420"/>
        <label>1</label>
    </ligand>
</feature>
<feature type="binding site" evidence="4">
    <location>
        <position position="113"/>
    </location>
    <ligand>
        <name>Mg(2+)</name>
        <dbReference type="ChEBI" id="CHEBI:18420"/>
        <label>1</label>
    </ligand>
</feature>
<dbReference type="InterPro" id="IPR000086">
    <property type="entry name" value="NUDIX_hydrolase_dom"/>
</dbReference>
<evidence type="ECO:0000256" key="4">
    <source>
        <dbReference type="PIRSR" id="PIRSR604385-2"/>
    </source>
</evidence>
<feature type="short sequence motif" description="Nudix box" evidence="5">
    <location>
        <begin position="114"/>
        <end position="135"/>
    </location>
</feature>
<dbReference type="PANTHER" id="PTHR11839:SF18">
    <property type="entry name" value="NUDIX HYDROLASE DOMAIN-CONTAINING PROTEIN"/>
    <property type="match status" value="1"/>
</dbReference>
<name>A0A919K961_9ACTN</name>
<evidence type="ECO:0000256" key="1">
    <source>
        <dbReference type="ARBA" id="ARBA00001946"/>
    </source>
</evidence>
<evidence type="ECO:0000256" key="3">
    <source>
        <dbReference type="ARBA" id="ARBA00022801"/>
    </source>
</evidence>
<dbReference type="PROSITE" id="PS51462">
    <property type="entry name" value="NUDIX"/>
    <property type="match status" value="1"/>
</dbReference>
<dbReference type="PANTHER" id="PTHR11839">
    <property type="entry name" value="UDP/ADP-SUGAR PYROPHOSPHATASE"/>
    <property type="match status" value="1"/>
</dbReference>
<dbReference type="SUPFAM" id="SSF55811">
    <property type="entry name" value="Nudix"/>
    <property type="match status" value="1"/>
</dbReference>